<evidence type="ECO:0000313" key="2">
    <source>
        <dbReference type="Proteomes" id="UP000295304"/>
    </source>
</evidence>
<dbReference type="OrthoDB" id="7365624at2"/>
<dbReference type="Proteomes" id="UP000295304">
    <property type="component" value="Unassembled WGS sequence"/>
</dbReference>
<sequence>MKRFLIVIWLWGLWVIVPGGILVDFAHGDGLASQTAPQTARRGGAAQDEAATKVSVSKEACAQLPSVVPADGGAYTPGVDVNGKPVAPADLNGATSPFAVPQNIVIDFGVDIAKRYGLDALGYSATSKLWTVGVKDGKLYVDDKPLKDEDAEAIAKACRRAYGP</sequence>
<comment type="caution">
    <text evidence="1">The sequence shown here is derived from an EMBL/GenBank/DDBJ whole genome shotgun (WGS) entry which is preliminary data.</text>
</comment>
<gene>
    <name evidence="1" type="ORF">EDD55_102187</name>
</gene>
<reference evidence="1 2" key="1">
    <citation type="submission" date="2019-03" db="EMBL/GenBank/DDBJ databases">
        <title>Genomic Encyclopedia of Type Strains, Phase IV (KMG-IV): sequencing the most valuable type-strain genomes for metagenomic binning, comparative biology and taxonomic classification.</title>
        <authorList>
            <person name="Goeker M."/>
        </authorList>
    </citation>
    <scope>NUCLEOTIDE SEQUENCE [LARGE SCALE GENOMIC DNA]</scope>
    <source>
        <strain evidence="1 2">DSM 101688</strain>
    </source>
</reference>
<proteinExistence type="predicted"/>
<protein>
    <submittedName>
        <fullName evidence="1">Uncharacterized protein</fullName>
    </submittedName>
</protein>
<organism evidence="1 2">
    <name type="scientific">Varunaivibrio sulfuroxidans</name>
    <dbReference type="NCBI Taxonomy" id="1773489"/>
    <lineage>
        <taxon>Bacteria</taxon>
        <taxon>Pseudomonadati</taxon>
        <taxon>Pseudomonadota</taxon>
        <taxon>Alphaproteobacteria</taxon>
        <taxon>Rhodospirillales</taxon>
        <taxon>Magnetovibrionaceae</taxon>
        <taxon>Varunaivibrio</taxon>
    </lineage>
</organism>
<dbReference type="EMBL" id="SLZW01000002">
    <property type="protein sequence ID" value="TCS64145.1"/>
    <property type="molecule type" value="Genomic_DNA"/>
</dbReference>
<name>A0A4R3JF83_9PROT</name>
<dbReference type="RefSeq" id="WP_132938109.1">
    <property type="nucleotide sequence ID" value="NZ_CP119676.1"/>
</dbReference>
<accession>A0A4R3JF83</accession>
<evidence type="ECO:0000313" key="1">
    <source>
        <dbReference type="EMBL" id="TCS64145.1"/>
    </source>
</evidence>
<dbReference type="AlphaFoldDB" id="A0A4R3JF83"/>
<keyword evidence="2" id="KW-1185">Reference proteome</keyword>